<keyword evidence="1 5" id="KW-1003">Cell membrane</keyword>
<keyword evidence="2 5" id="KW-0812">Transmembrane</keyword>
<evidence type="ECO:0000256" key="1">
    <source>
        <dbReference type="ARBA" id="ARBA00022475"/>
    </source>
</evidence>
<evidence type="ECO:0000313" key="8">
    <source>
        <dbReference type="Proteomes" id="UP001589700"/>
    </source>
</evidence>
<feature type="transmembrane region" description="Helical" evidence="5">
    <location>
        <begin position="289"/>
        <end position="309"/>
    </location>
</feature>
<name>A0ABV5JMQ9_9ACTN</name>
<reference evidence="7 8" key="1">
    <citation type="submission" date="2024-09" db="EMBL/GenBank/DDBJ databases">
        <authorList>
            <person name="Sun Q."/>
            <person name="Mori K."/>
        </authorList>
    </citation>
    <scope>NUCLEOTIDE SEQUENCE [LARGE SCALE GENOMIC DNA]</scope>
    <source>
        <strain evidence="7 8">CCM 7659</strain>
    </source>
</reference>
<sequence>MSVRPPGNPPGRPLTMSRRGRAVAIAVVVLIILIQVLPRLNSAYTDWLWFGSVDATSVFRTEILTRLGLFFVVAILIGAAISAGILLAFRFRPVFLAQGGLQDPLSRYRAAMGTSPGKSVVWIPIVVGVLAGAVAQTGWQTVLAFFNSTEFGQTDPQFGLDISFYAFELPMWRAVVTWVMVAVVVAFLANLITHYLVGGIRPGAREGSLTRAARIQLVTLAGLFVLTKAAAYWLDRYELLFRENSTFTGAGYTDVNALMPAKIFMFAVALVCAIAFFSAIVIKDLRIPALATVLLLFSALVVGSAWPLAVEQFSVNPNRAEKEREYISRNIEATRAAYDIGDDRVTYIENWGAASPNPREAASDTTTLSNVRILDPNVLSPTFTQLQQLRNFYGFPETLSLDRYTVDGEMQDFLVAARELDPSALQANQRDWINRHTVYTHGNGFVAAPANRVNEIADDAGSDRGGLPNFQVSDLDTINNDQEMMIPVTQPRIYFGELIAQSDPDYAIVGDNGDGPREYDTDTTQYTYTGSGGVPVDGWVNRTAYALKFAERNILLSGLIGDDSKIIYDRDPRDRVQKVAPWLTTDTNTYPAVIDGRIKWIVDGYTTLKTYPYAELSSLEAMTADSTDELGGRVQVDEEVSYIRNSVKATVDAYDGTVDLYAFDESDPVLQTWMKALPGIVQPESEISEELRDHFRYPEDLFKVQRELLAKYQVDDPGQFFTNDAFWSVPSDPTVTSSIQNPQTPPASGPLGGPASGNTGGGAGGAQSTEREGPSQPPYYVITSDPTDPESDEPTFQLISAFRGYEREFLSAHMSASSDPETYGEITVRVQRPIEPLAQGPNQAQDIMIASPAIAEDRRLWGETAEITEGNLLALPLADDSVLYVEPIYTQRKDQDSAYPRLLRVMVSYDRAVGYAPTLYEALKQVGIETDPNLVRIDESGEAEAEAEAEAEGGSDRPESESSAPRPSAPSGGGGGSEAERGAAIDEINSALNAVRSAQNSGDLGDLGQALDDLQAAVDAYQALGNGN</sequence>
<feature type="transmembrane region" description="Helical" evidence="5">
    <location>
        <begin position="67"/>
        <end position="89"/>
    </location>
</feature>
<feature type="transmembrane region" description="Helical" evidence="5">
    <location>
        <begin position="217"/>
        <end position="234"/>
    </location>
</feature>
<comment type="subcellular location">
    <subcellularLocation>
        <location evidence="5">Cell membrane</location>
        <topology evidence="5">Multi-pass membrane protein</topology>
    </subcellularLocation>
</comment>
<feature type="region of interest" description="Disordered" evidence="6">
    <location>
        <begin position="940"/>
        <end position="985"/>
    </location>
</feature>
<keyword evidence="4 5" id="KW-0472">Membrane</keyword>
<dbReference type="Proteomes" id="UP001589700">
    <property type="component" value="Unassembled WGS sequence"/>
</dbReference>
<evidence type="ECO:0000256" key="2">
    <source>
        <dbReference type="ARBA" id="ARBA00022692"/>
    </source>
</evidence>
<protein>
    <recommendedName>
        <fullName evidence="5">UPF0182 protein ACFFVD_01145</fullName>
    </recommendedName>
</protein>
<feature type="transmembrane region" description="Helical" evidence="5">
    <location>
        <begin position="119"/>
        <end position="139"/>
    </location>
</feature>
<organism evidence="7 8">
    <name type="scientific">Dietzia aerolata</name>
    <dbReference type="NCBI Taxonomy" id="595984"/>
    <lineage>
        <taxon>Bacteria</taxon>
        <taxon>Bacillati</taxon>
        <taxon>Actinomycetota</taxon>
        <taxon>Actinomycetes</taxon>
        <taxon>Mycobacteriales</taxon>
        <taxon>Dietziaceae</taxon>
        <taxon>Dietzia</taxon>
    </lineage>
</organism>
<comment type="caution">
    <text evidence="7">The sequence shown here is derived from an EMBL/GenBank/DDBJ whole genome shotgun (WGS) entry which is preliminary data.</text>
</comment>
<dbReference type="PANTHER" id="PTHR39344">
    <property type="entry name" value="UPF0182 PROTEIN SLL1060"/>
    <property type="match status" value="1"/>
</dbReference>
<dbReference type="Pfam" id="PF03699">
    <property type="entry name" value="UPF0182"/>
    <property type="match status" value="1"/>
</dbReference>
<evidence type="ECO:0000313" key="7">
    <source>
        <dbReference type="EMBL" id="MFB9258408.1"/>
    </source>
</evidence>
<feature type="compositionally biased region" description="Gly residues" evidence="6">
    <location>
        <begin position="750"/>
        <end position="765"/>
    </location>
</feature>
<evidence type="ECO:0000256" key="6">
    <source>
        <dbReference type="SAM" id="MobiDB-lite"/>
    </source>
</evidence>
<feature type="compositionally biased region" description="Low complexity" evidence="6">
    <location>
        <begin position="961"/>
        <end position="970"/>
    </location>
</feature>
<dbReference type="EMBL" id="JBHMDY010000001">
    <property type="protein sequence ID" value="MFB9258408.1"/>
    <property type="molecule type" value="Genomic_DNA"/>
</dbReference>
<evidence type="ECO:0000256" key="3">
    <source>
        <dbReference type="ARBA" id="ARBA00022989"/>
    </source>
</evidence>
<dbReference type="NCBIfam" id="NF000825">
    <property type="entry name" value="PRK00068.1"/>
    <property type="match status" value="1"/>
</dbReference>
<comment type="similarity">
    <text evidence="5">Belongs to the UPF0182 family.</text>
</comment>
<dbReference type="RefSeq" id="WP_182632550.1">
    <property type="nucleotide sequence ID" value="NZ_JAALDM010000156.1"/>
</dbReference>
<evidence type="ECO:0000256" key="4">
    <source>
        <dbReference type="ARBA" id="ARBA00023136"/>
    </source>
</evidence>
<accession>A0ABV5JMQ9</accession>
<proteinExistence type="inferred from homology"/>
<evidence type="ECO:0000256" key="5">
    <source>
        <dbReference type="HAMAP-Rule" id="MF_01600"/>
    </source>
</evidence>
<feature type="transmembrane region" description="Helical" evidence="5">
    <location>
        <begin position="263"/>
        <end position="282"/>
    </location>
</feature>
<gene>
    <name evidence="7" type="ORF">ACFFVD_01145</name>
</gene>
<dbReference type="PANTHER" id="PTHR39344:SF1">
    <property type="entry name" value="UPF0182 PROTEIN SLL1060"/>
    <property type="match status" value="1"/>
</dbReference>
<keyword evidence="8" id="KW-1185">Reference proteome</keyword>
<feature type="compositionally biased region" description="Acidic residues" evidence="6">
    <location>
        <begin position="940"/>
        <end position="953"/>
    </location>
</feature>
<keyword evidence="3 5" id="KW-1133">Transmembrane helix</keyword>
<feature type="region of interest" description="Disordered" evidence="6">
    <location>
        <begin position="732"/>
        <end position="794"/>
    </location>
</feature>
<feature type="transmembrane region" description="Helical" evidence="5">
    <location>
        <begin position="21"/>
        <end position="40"/>
    </location>
</feature>
<feature type="transmembrane region" description="Helical" evidence="5">
    <location>
        <begin position="175"/>
        <end position="197"/>
    </location>
</feature>
<feature type="compositionally biased region" description="Polar residues" evidence="6">
    <location>
        <begin position="732"/>
        <end position="742"/>
    </location>
</feature>
<dbReference type="HAMAP" id="MF_01600">
    <property type="entry name" value="UPF0182"/>
    <property type="match status" value="1"/>
</dbReference>
<dbReference type="InterPro" id="IPR005372">
    <property type="entry name" value="UPF0182"/>
</dbReference>